<proteinExistence type="predicted"/>
<dbReference type="STRING" id="1814289.SAMN05216410_1725"/>
<dbReference type="EMBL" id="FMYH01000002">
    <property type="protein sequence ID" value="SDC36300.1"/>
    <property type="molecule type" value="Genomic_DNA"/>
</dbReference>
<accession>A0A1G6KZ00</accession>
<name>A0A1G6KZ00_9MICO</name>
<sequence>MSHHPADGLLPRASTRRSRERGAPRPVNYQPLRVTILVAAMALTGCASQTPTPEATATWPQDGPLSKAMGGILGRPDPQEMRTRSAALENEIAACMTEQGFDYIPVDYSSLFDAVDEERFVGQGTAEWAATNGYGIVLVNTQADGEPVPLHTDPNTDYAASLSKAESAAYRAALYGESKGLTEEEVESGESSYDPSTAGCSGIADEKVSGNESAFFNGPEFTVLFRAMNDIYADVKEDPRTMAADAAWADCMADEGYTDFPAPAEAADSLSSASNALFSDVGTPGDYVSPTREQLAEFREQEIALAFADFTCREQVGWQSTWNTVVFELEATFVDDHKAEIDEFVAAYHEARE</sequence>
<dbReference type="RefSeq" id="WP_139185764.1">
    <property type="nucleotide sequence ID" value="NZ_FMYH01000002.1"/>
</dbReference>
<dbReference type="AlphaFoldDB" id="A0A1G6KZ00"/>
<feature type="region of interest" description="Disordered" evidence="1">
    <location>
        <begin position="49"/>
        <end position="68"/>
    </location>
</feature>
<reference evidence="2 3" key="1">
    <citation type="submission" date="2016-09" db="EMBL/GenBank/DDBJ databases">
        <authorList>
            <person name="Capua I."/>
            <person name="De Benedictis P."/>
            <person name="Joannis T."/>
            <person name="Lombin L.H."/>
            <person name="Cattoli G."/>
        </authorList>
    </citation>
    <scope>NUCLEOTIDE SEQUENCE [LARGE SCALE GENOMIC DNA]</scope>
    <source>
        <strain evidence="2 3">ISLP-3</strain>
    </source>
</reference>
<dbReference type="OrthoDB" id="3403621at2"/>
<protein>
    <submittedName>
        <fullName evidence="2">Uncharacterized protein</fullName>
    </submittedName>
</protein>
<organism evidence="2 3">
    <name type="scientific">Sanguibacter gelidistatuariae</name>
    <dbReference type="NCBI Taxonomy" id="1814289"/>
    <lineage>
        <taxon>Bacteria</taxon>
        <taxon>Bacillati</taxon>
        <taxon>Actinomycetota</taxon>
        <taxon>Actinomycetes</taxon>
        <taxon>Micrococcales</taxon>
        <taxon>Sanguibacteraceae</taxon>
        <taxon>Sanguibacter</taxon>
    </lineage>
</organism>
<feature type="region of interest" description="Disordered" evidence="1">
    <location>
        <begin position="1"/>
        <end position="26"/>
    </location>
</feature>
<dbReference type="Proteomes" id="UP000199039">
    <property type="component" value="Unassembled WGS sequence"/>
</dbReference>
<feature type="compositionally biased region" description="Polar residues" evidence="1">
    <location>
        <begin position="49"/>
        <end position="59"/>
    </location>
</feature>
<evidence type="ECO:0000256" key="1">
    <source>
        <dbReference type="SAM" id="MobiDB-lite"/>
    </source>
</evidence>
<evidence type="ECO:0000313" key="3">
    <source>
        <dbReference type="Proteomes" id="UP000199039"/>
    </source>
</evidence>
<keyword evidence="3" id="KW-1185">Reference proteome</keyword>
<evidence type="ECO:0000313" key="2">
    <source>
        <dbReference type="EMBL" id="SDC36300.1"/>
    </source>
</evidence>
<gene>
    <name evidence="2" type="ORF">SAMN05216410_1725</name>
</gene>